<evidence type="ECO:0000256" key="7">
    <source>
        <dbReference type="ARBA" id="ARBA00022837"/>
    </source>
</evidence>
<evidence type="ECO:0000256" key="6">
    <source>
        <dbReference type="ARBA" id="ARBA00022737"/>
    </source>
</evidence>
<dbReference type="InterPro" id="IPR018502">
    <property type="entry name" value="Annexin_repeat"/>
</dbReference>
<evidence type="ECO:0000256" key="5">
    <source>
        <dbReference type="ARBA" id="ARBA00022553"/>
    </source>
</evidence>
<organism evidence="12 13">
    <name type="scientific">Apodemus speciosus</name>
    <name type="common">Large Japanese field mouse</name>
    <dbReference type="NCBI Taxonomy" id="105296"/>
    <lineage>
        <taxon>Eukaryota</taxon>
        <taxon>Metazoa</taxon>
        <taxon>Chordata</taxon>
        <taxon>Craniata</taxon>
        <taxon>Vertebrata</taxon>
        <taxon>Euteleostomi</taxon>
        <taxon>Mammalia</taxon>
        <taxon>Eutheria</taxon>
        <taxon>Euarchontoglires</taxon>
        <taxon>Glires</taxon>
        <taxon>Rodentia</taxon>
        <taxon>Myomorpha</taxon>
        <taxon>Muroidea</taxon>
        <taxon>Muridae</taxon>
        <taxon>Murinae</taxon>
        <taxon>Apodemus</taxon>
    </lineage>
</organism>
<feature type="compositionally biased region" description="Basic and acidic residues" evidence="11">
    <location>
        <begin position="115"/>
        <end position="137"/>
    </location>
</feature>
<gene>
    <name evidence="12" type="ORF">APTSU1_000962700</name>
</gene>
<name>A0ABQ0F530_APOSI</name>
<keyword evidence="7" id="KW-0106">Calcium</keyword>
<dbReference type="Proteomes" id="UP001623349">
    <property type="component" value="Unassembled WGS sequence"/>
</dbReference>
<sequence length="137" mass="15450">MSTVHEILCKLSLEGDHSTPPSAYGSVKPYTNFDAERDALNIETAIKTKGVDEVTIVNILTNRSNMQRQDIAFAYQRRTKKGLNNPFTGVAWDHRKTDIYMTAHVQPPASVQLRSSDKSDFVAGDHRDISDHDKELY</sequence>
<comment type="caution">
    <text evidence="12">The sequence shown here is derived from an EMBL/GenBank/DDBJ whole genome shotgun (WGS) entry which is preliminary data.</text>
</comment>
<comment type="subcellular location">
    <subcellularLocation>
        <location evidence="1">Secreted</location>
        <location evidence="1">Extracellular space</location>
        <location evidence="1">Extracellular matrix</location>
        <location evidence="1">Basement membrane</location>
    </subcellularLocation>
</comment>
<accession>A0ABQ0F530</accession>
<keyword evidence="9" id="KW-0041">Annexin</keyword>
<evidence type="ECO:0000256" key="3">
    <source>
        <dbReference type="ARBA" id="ARBA00022525"/>
    </source>
</evidence>
<protein>
    <submittedName>
        <fullName evidence="12">Annexin</fullName>
    </submittedName>
</protein>
<evidence type="ECO:0000256" key="4">
    <source>
        <dbReference type="ARBA" id="ARBA00022530"/>
    </source>
</evidence>
<dbReference type="PRINTS" id="PR00198">
    <property type="entry name" value="ANNEXINII"/>
</dbReference>
<keyword evidence="4" id="KW-0272">Extracellular matrix</keyword>
<keyword evidence="8" id="KW-0084">Basement membrane</keyword>
<evidence type="ECO:0000256" key="10">
    <source>
        <dbReference type="ARBA" id="ARBA00023302"/>
    </source>
</evidence>
<dbReference type="InterPro" id="IPR037104">
    <property type="entry name" value="Annexin_sf"/>
</dbReference>
<dbReference type="Gene3D" id="1.10.220.10">
    <property type="entry name" value="Annexin"/>
    <property type="match status" value="1"/>
</dbReference>
<evidence type="ECO:0000313" key="12">
    <source>
        <dbReference type="EMBL" id="GAB1294394.1"/>
    </source>
</evidence>
<evidence type="ECO:0000256" key="1">
    <source>
        <dbReference type="ARBA" id="ARBA00004302"/>
    </source>
</evidence>
<dbReference type="PROSITE" id="PS51897">
    <property type="entry name" value="ANNEXIN_2"/>
    <property type="match status" value="1"/>
</dbReference>
<evidence type="ECO:0000313" key="13">
    <source>
        <dbReference type="Proteomes" id="UP001623349"/>
    </source>
</evidence>
<dbReference type="Pfam" id="PF00191">
    <property type="entry name" value="Annexin"/>
    <property type="match status" value="1"/>
</dbReference>
<evidence type="ECO:0000256" key="11">
    <source>
        <dbReference type="SAM" id="MobiDB-lite"/>
    </source>
</evidence>
<keyword evidence="3" id="KW-0964">Secreted</keyword>
<evidence type="ECO:0000256" key="2">
    <source>
        <dbReference type="ARBA" id="ARBA00007831"/>
    </source>
</evidence>
<dbReference type="SUPFAM" id="SSF47874">
    <property type="entry name" value="Annexin"/>
    <property type="match status" value="1"/>
</dbReference>
<dbReference type="InterPro" id="IPR002389">
    <property type="entry name" value="ANX2"/>
</dbReference>
<reference evidence="12 13" key="1">
    <citation type="submission" date="2024-08" db="EMBL/GenBank/DDBJ databases">
        <title>The draft genome of Apodemus speciosus.</title>
        <authorList>
            <person name="Nabeshima K."/>
            <person name="Suzuki S."/>
            <person name="Onuma M."/>
        </authorList>
    </citation>
    <scope>NUCLEOTIDE SEQUENCE [LARGE SCALE GENOMIC DNA]</scope>
    <source>
        <strain evidence="12">IB14-021</strain>
    </source>
</reference>
<keyword evidence="10" id="KW-0111">Calcium/phospholipid-binding</keyword>
<feature type="region of interest" description="Disordered" evidence="11">
    <location>
        <begin position="110"/>
        <end position="137"/>
    </location>
</feature>
<keyword evidence="6" id="KW-0677">Repeat</keyword>
<evidence type="ECO:0000256" key="8">
    <source>
        <dbReference type="ARBA" id="ARBA00022869"/>
    </source>
</evidence>
<dbReference type="EMBL" id="BAAFST010000009">
    <property type="protein sequence ID" value="GAB1294394.1"/>
    <property type="molecule type" value="Genomic_DNA"/>
</dbReference>
<keyword evidence="13" id="KW-1185">Reference proteome</keyword>
<evidence type="ECO:0000256" key="9">
    <source>
        <dbReference type="ARBA" id="ARBA00023216"/>
    </source>
</evidence>
<proteinExistence type="inferred from homology"/>
<keyword evidence="5" id="KW-0597">Phosphoprotein</keyword>
<comment type="similarity">
    <text evidence="2">Belongs to the annexin family.</text>
</comment>